<dbReference type="Pfam" id="PF09278">
    <property type="entry name" value="MerR-DNA-bind"/>
    <property type="match status" value="1"/>
</dbReference>
<feature type="domain" description="HTH merR-type" evidence="7">
    <location>
        <begin position="1"/>
        <end position="69"/>
    </location>
</feature>
<keyword evidence="2" id="KW-0963">Cytoplasm</keyword>
<dbReference type="PANTHER" id="PTHR30204">
    <property type="entry name" value="REDOX-CYCLING DRUG-SENSING TRANSCRIPTIONAL ACTIVATOR SOXR"/>
    <property type="match status" value="1"/>
</dbReference>
<dbReference type="SUPFAM" id="SSF46955">
    <property type="entry name" value="Putative DNA-binding domain"/>
    <property type="match status" value="1"/>
</dbReference>
<dbReference type="InterPro" id="IPR009061">
    <property type="entry name" value="DNA-bd_dom_put_sf"/>
</dbReference>
<comment type="caution">
    <text evidence="8">The sequence shown here is derived from an EMBL/GenBank/DDBJ whole genome shotgun (WGS) entry which is preliminary data.</text>
</comment>
<comment type="subcellular location">
    <subcellularLocation>
        <location evidence="1">Cytoplasm</location>
    </subcellularLocation>
</comment>
<dbReference type="Gene3D" id="1.10.1660.10">
    <property type="match status" value="1"/>
</dbReference>
<dbReference type="RefSeq" id="WP_369456263.1">
    <property type="nucleotide sequence ID" value="NZ_JBGCUO010000002.1"/>
</dbReference>
<dbReference type="Proteomes" id="UP001562065">
    <property type="component" value="Unassembled WGS sequence"/>
</dbReference>
<evidence type="ECO:0000256" key="5">
    <source>
        <dbReference type="ARBA" id="ARBA00023163"/>
    </source>
</evidence>
<dbReference type="Pfam" id="PF00376">
    <property type="entry name" value="MerR"/>
    <property type="match status" value="1"/>
</dbReference>
<reference evidence="8 9" key="1">
    <citation type="submission" date="2024-07" db="EMBL/GenBank/DDBJ databases">
        <authorList>
            <person name="Ren Q."/>
        </authorList>
    </citation>
    <scope>NUCLEOTIDE SEQUENCE [LARGE SCALE GENOMIC DNA]</scope>
    <source>
        <strain evidence="8 9">REN37</strain>
    </source>
</reference>
<accession>A0ABV4AJK5</accession>
<dbReference type="PANTHER" id="PTHR30204:SF94">
    <property type="entry name" value="HEAVY METAL-DEPENDENT TRANSCRIPTIONAL REGULATOR HI_0293-RELATED"/>
    <property type="match status" value="1"/>
</dbReference>
<dbReference type="InterPro" id="IPR015358">
    <property type="entry name" value="Tscrpt_reg_MerR_DNA-bd"/>
</dbReference>
<evidence type="ECO:0000256" key="2">
    <source>
        <dbReference type="ARBA" id="ARBA00022490"/>
    </source>
</evidence>
<feature type="coiled-coil region" evidence="6">
    <location>
        <begin position="81"/>
        <end position="108"/>
    </location>
</feature>
<dbReference type="SMART" id="SM00422">
    <property type="entry name" value="HTH_MERR"/>
    <property type="match status" value="1"/>
</dbReference>
<evidence type="ECO:0000256" key="6">
    <source>
        <dbReference type="SAM" id="Coils"/>
    </source>
</evidence>
<gene>
    <name evidence="8" type="primary">cueR</name>
    <name evidence="8" type="ORF">AB5I84_12600</name>
</gene>
<evidence type="ECO:0000256" key="3">
    <source>
        <dbReference type="ARBA" id="ARBA00023015"/>
    </source>
</evidence>
<protein>
    <submittedName>
        <fullName evidence="8">Cu(I)-responsive transcriptional regulator</fullName>
    </submittedName>
</protein>
<evidence type="ECO:0000259" key="7">
    <source>
        <dbReference type="PROSITE" id="PS50937"/>
    </source>
</evidence>
<dbReference type="EMBL" id="JBGCUO010000002">
    <property type="protein sequence ID" value="MEY1662993.1"/>
    <property type="molecule type" value="Genomic_DNA"/>
</dbReference>
<dbReference type="PROSITE" id="PS50937">
    <property type="entry name" value="HTH_MERR_2"/>
    <property type="match status" value="1"/>
</dbReference>
<dbReference type="InterPro" id="IPR047057">
    <property type="entry name" value="MerR_fam"/>
</dbReference>
<evidence type="ECO:0000256" key="4">
    <source>
        <dbReference type="ARBA" id="ARBA00023125"/>
    </source>
</evidence>
<dbReference type="NCBIfam" id="TIGR02044">
    <property type="entry name" value="CueR"/>
    <property type="match status" value="1"/>
</dbReference>
<proteinExistence type="predicted"/>
<keyword evidence="5" id="KW-0804">Transcription</keyword>
<dbReference type="InterPro" id="IPR000551">
    <property type="entry name" value="MerR-type_HTH_dom"/>
</dbReference>
<organism evidence="8 9">
    <name type="scientific">Isoalcanivorax beigongshangi</name>
    <dbReference type="NCBI Taxonomy" id="3238810"/>
    <lineage>
        <taxon>Bacteria</taxon>
        <taxon>Pseudomonadati</taxon>
        <taxon>Pseudomonadota</taxon>
        <taxon>Gammaproteobacteria</taxon>
        <taxon>Oceanospirillales</taxon>
        <taxon>Alcanivoracaceae</taxon>
        <taxon>Isoalcanivorax</taxon>
    </lineage>
</organism>
<dbReference type="InterPro" id="IPR011789">
    <property type="entry name" value="CueR"/>
</dbReference>
<keyword evidence="3" id="KW-0805">Transcription regulation</keyword>
<sequence>MNIGAAAAAAGLSAKMIRYYEQAGLIPPAARSSAGYRHYTEQDVQQLRFIRRCRTLGFSLEETGALLTLWRDRHRASADVRRIAADHLSALNERIRQLQEMAGELDLLVRACSGNDAPSCPILNALETPAAAPRDRNEKLSP</sequence>
<evidence type="ECO:0000313" key="8">
    <source>
        <dbReference type="EMBL" id="MEY1662993.1"/>
    </source>
</evidence>
<evidence type="ECO:0000313" key="9">
    <source>
        <dbReference type="Proteomes" id="UP001562065"/>
    </source>
</evidence>
<dbReference type="PRINTS" id="PR00040">
    <property type="entry name" value="HTHMERR"/>
</dbReference>
<evidence type="ECO:0000256" key="1">
    <source>
        <dbReference type="ARBA" id="ARBA00004496"/>
    </source>
</evidence>
<keyword evidence="6" id="KW-0175">Coiled coil</keyword>
<dbReference type="PROSITE" id="PS00552">
    <property type="entry name" value="HTH_MERR_1"/>
    <property type="match status" value="1"/>
</dbReference>
<keyword evidence="4" id="KW-0238">DNA-binding</keyword>
<keyword evidence="9" id="KW-1185">Reference proteome</keyword>
<name>A0ABV4AJK5_9GAMM</name>